<dbReference type="Proteomes" id="UP000046680">
    <property type="component" value="Unassembled WGS sequence"/>
</dbReference>
<dbReference type="AlphaFoldDB" id="A0A654U9D2"/>
<name>A0A654U9D2_MYCTX</name>
<dbReference type="EMBL" id="CGCX01002971">
    <property type="protein sequence ID" value="CFS17675.1"/>
    <property type="molecule type" value="Genomic_DNA"/>
</dbReference>
<proteinExistence type="predicted"/>
<evidence type="ECO:0000313" key="1">
    <source>
        <dbReference type="EMBL" id="CFS17675.1"/>
    </source>
</evidence>
<protein>
    <submittedName>
        <fullName evidence="1">Uncharacterized protein</fullName>
    </submittedName>
</protein>
<evidence type="ECO:0000313" key="2">
    <source>
        <dbReference type="Proteomes" id="UP000046680"/>
    </source>
</evidence>
<accession>A0A654U9D2</accession>
<gene>
    <name evidence="1" type="ORF">ERS007657_04404</name>
</gene>
<sequence>MSRAASRAFCPSFPIASDNWKSGTTTRAARAVWSITDTDTTLAGDNALATKRAGSSS</sequence>
<reference evidence="1 2" key="1">
    <citation type="submission" date="2015-03" db="EMBL/GenBank/DDBJ databases">
        <authorList>
            <consortium name="Pathogen Informatics"/>
        </authorList>
    </citation>
    <scope>NUCLEOTIDE SEQUENCE [LARGE SCALE GENOMIC DNA]</scope>
    <source>
        <strain evidence="1 2">C09601061</strain>
    </source>
</reference>
<organism evidence="1 2">
    <name type="scientific">Mycobacterium tuberculosis</name>
    <dbReference type="NCBI Taxonomy" id="1773"/>
    <lineage>
        <taxon>Bacteria</taxon>
        <taxon>Bacillati</taxon>
        <taxon>Actinomycetota</taxon>
        <taxon>Actinomycetes</taxon>
        <taxon>Mycobacteriales</taxon>
        <taxon>Mycobacteriaceae</taxon>
        <taxon>Mycobacterium</taxon>
        <taxon>Mycobacterium tuberculosis complex</taxon>
    </lineage>
</organism>